<evidence type="ECO:0000256" key="2">
    <source>
        <dbReference type="HAMAP-Rule" id="MF_00612"/>
    </source>
</evidence>
<dbReference type="InterPro" id="IPR004027">
    <property type="entry name" value="SEC_C_motif"/>
</dbReference>
<dbReference type="Proteomes" id="UP000199501">
    <property type="component" value="Unassembled WGS sequence"/>
</dbReference>
<comment type="similarity">
    <text evidence="1 2">Belongs to the UPF0225 family.</text>
</comment>
<organism evidence="4 5">
    <name type="scientific">Actinokineospora iranica</name>
    <dbReference type="NCBI Taxonomy" id="1271860"/>
    <lineage>
        <taxon>Bacteria</taxon>
        <taxon>Bacillati</taxon>
        <taxon>Actinomycetota</taxon>
        <taxon>Actinomycetes</taxon>
        <taxon>Pseudonocardiales</taxon>
        <taxon>Pseudonocardiaceae</taxon>
        <taxon>Actinokineospora</taxon>
    </lineage>
</organism>
<sequence length="131" mass="14681">MHNRDQGARCPCGTGLTYGECCGRAHSGAVPAGTAQALMRSRFTAFALGDADYLLRSWHPDTRPKSVDLDPDQRWVRLDVLATTAGGPLHHEGTVEFRAHFRHGRERGELHENSRFLRVDGRWVYWAPVGE</sequence>
<dbReference type="InterPro" id="IPR032710">
    <property type="entry name" value="NTF2-like_dom_sf"/>
</dbReference>
<dbReference type="RefSeq" id="WP_091451511.1">
    <property type="nucleotide sequence ID" value="NZ_FMZZ01000007.1"/>
</dbReference>
<gene>
    <name evidence="4" type="ORF">SAMN05216174_107265</name>
</gene>
<name>A0A1G6S7M4_9PSEU</name>
<keyword evidence="5" id="KW-1185">Reference proteome</keyword>
<evidence type="ECO:0000256" key="1">
    <source>
        <dbReference type="ARBA" id="ARBA00010839"/>
    </source>
</evidence>
<evidence type="ECO:0000313" key="5">
    <source>
        <dbReference type="Proteomes" id="UP000199501"/>
    </source>
</evidence>
<dbReference type="OrthoDB" id="21421at2"/>
<proteinExistence type="inferred from homology"/>
<dbReference type="Pfam" id="PF02810">
    <property type="entry name" value="SEC-C"/>
    <property type="match status" value="1"/>
</dbReference>
<dbReference type="EMBL" id="FMZZ01000007">
    <property type="protein sequence ID" value="SDD12674.1"/>
    <property type="molecule type" value="Genomic_DNA"/>
</dbReference>
<dbReference type="AlphaFoldDB" id="A0A1G6S7M4"/>
<dbReference type="STRING" id="1271860.SAMN05216174_107265"/>
<dbReference type="SUPFAM" id="SSF54427">
    <property type="entry name" value="NTF2-like"/>
    <property type="match status" value="1"/>
</dbReference>
<accession>A0A1G6S7M4</accession>
<dbReference type="InterPro" id="IPR023006">
    <property type="entry name" value="YchJ-like"/>
</dbReference>
<feature type="domain" description="YchJ-like middle NTF2-like" evidence="3">
    <location>
        <begin position="34"/>
        <end position="126"/>
    </location>
</feature>
<evidence type="ECO:0000259" key="3">
    <source>
        <dbReference type="Pfam" id="PF17775"/>
    </source>
</evidence>
<dbReference type="InterPro" id="IPR048469">
    <property type="entry name" value="YchJ-like_M"/>
</dbReference>
<dbReference type="HAMAP" id="MF_00612">
    <property type="entry name" value="UPF0225"/>
    <property type="match status" value="1"/>
</dbReference>
<protein>
    <recommendedName>
        <fullName evidence="2">UPF0225 protein SAMN05216174_107265</fullName>
    </recommendedName>
</protein>
<evidence type="ECO:0000313" key="4">
    <source>
        <dbReference type="EMBL" id="SDD12674.1"/>
    </source>
</evidence>
<dbReference type="Pfam" id="PF17775">
    <property type="entry name" value="YchJ_M-like"/>
    <property type="match status" value="1"/>
</dbReference>
<reference evidence="5" key="1">
    <citation type="submission" date="2016-10" db="EMBL/GenBank/DDBJ databases">
        <authorList>
            <person name="Varghese N."/>
            <person name="Submissions S."/>
        </authorList>
    </citation>
    <scope>NUCLEOTIDE SEQUENCE [LARGE SCALE GENOMIC DNA]</scope>
    <source>
        <strain evidence="5">IBRC-M 10403</strain>
    </source>
</reference>
<dbReference type="PANTHER" id="PTHR33747">
    <property type="entry name" value="UPF0225 PROTEIN SCO1677"/>
    <property type="match status" value="1"/>
</dbReference>
<dbReference type="Gene3D" id="3.10.450.50">
    <property type="match status" value="1"/>
</dbReference>
<dbReference type="PANTHER" id="PTHR33747:SF1">
    <property type="entry name" value="ADENYLATE CYCLASE-ASSOCIATED CAP C-TERMINAL DOMAIN-CONTAINING PROTEIN"/>
    <property type="match status" value="1"/>
</dbReference>